<dbReference type="Proteomes" id="UP001280121">
    <property type="component" value="Unassembled WGS sequence"/>
</dbReference>
<feature type="transmembrane region" description="Helical" evidence="1">
    <location>
        <begin position="90"/>
        <end position="108"/>
    </location>
</feature>
<comment type="caution">
    <text evidence="2">The sequence shown here is derived from an EMBL/GenBank/DDBJ whole genome shotgun (WGS) entry which is preliminary data.</text>
</comment>
<keyword evidence="1" id="KW-0812">Transmembrane</keyword>
<keyword evidence="1" id="KW-1133">Transmembrane helix</keyword>
<dbReference type="EMBL" id="JANJYI010000003">
    <property type="protein sequence ID" value="KAK2657103.1"/>
    <property type="molecule type" value="Genomic_DNA"/>
</dbReference>
<protein>
    <submittedName>
        <fullName evidence="2">Uncharacterized protein</fullName>
    </submittedName>
</protein>
<evidence type="ECO:0000313" key="3">
    <source>
        <dbReference type="Proteomes" id="UP001280121"/>
    </source>
</evidence>
<evidence type="ECO:0000256" key="1">
    <source>
        <dbReference type="SAM" id="Phobius"/>
    </source>
</evidence>
<reference evidence="2" key="1">
    <citation type="journal article" date="2023" name="Plant J.">
        <title>Genome sequences and population genomics provide insights into the demographic history, inbreeding, and mutation load of two 'living fossil' tree species of Dipteronia.</title>
        <authorList>
            <person name="Feng Y."/>
            <person name="Comes H.P."/>
            <person name="Chen J."/>
            <person name="Zhu S."/>
            <person name="Lu R."/>
            <person name="Zhang X."/>
            <person name="Li P."/>
            <person name="Qiu J."/>
            <person name="Olsen K.M."/>
            <person name="Qiu Y."/>
        </authorList>
    </citation>
    <scope>NUCLEOTIDE SEQUENCE</scope>
    <source>
        <strain evidence="2">KIB01</strain>
    </source>
</reference>
<evidence type="ECO:0000313" key="2">
    <source>
        <dbReference type="EMBL" id="KAK2657103.1"/>
    </source>
</evidence>
<accession>A0AAE0CNJ6</accession>
<sequence length="112" mass="12666">MEYQLDVSHLGQIRIRDDIFGVAIIIGWSDPPMRARSKVTIPGLLRRIRDLEMRSLESNGFEGVEGNNTSVAPVVSNEEVNCRGQIRRNWLCVVVVAVGIVMCVWKKLLENM</sequence>
<gene>
    <name evidence="2" type="ORF">Ddye_010155</name>
</gene>
<dbReference type="AlphaFoldDB" id="A0AAE0CNJ6"/>
<organism evidence="2 3">
    <name type="scientific">Dipteronia dyeriana</name>
    <dbReference type="NCBI Taxonomy" id="168575"/>
    <lineage>
        <taxon>Eukaryota</taxon>
        <taxon>Viridiplantae</taxon>
        <taxon>Streptophyta</taxon>
        <taxon>Embryophyta</taxon>
        <taxon>Tracheophyta</taxon>
        <taxon>Spermatophyta</taxon>
        <taxon>Magnoliopsida</taxon>
        <taxon>eudicotyledons</taxon>
        <taxon>Gunneridae</taxon>
        <taxon>Pentapetalae</taxon>
        <taxon>rosids</taxon>
        <taxon>malvids</taxon>
        <taxon>Sapindales</taxon>
        <taxon>Sapindaceae</taxon>
        <taxon>Hippocastanoideae</taxon>
        <taxon>Acereae</taxon>
        <taxon>Dipteronia</taxon>
    </lineage>
</organism>
<proteinExistence type="predicted"/>
<keyword evidence="1" id="KW-0472">Membrane</keyword>
<keyword evidence="3" id="KW-1185">Reference proteome</keyword>
<name>A0AAE0CNJ6_9ROSI</name>